<feature type="compositionally biased region" description="Polar residues" evidence="1">
    <location>
        <begin position="178"/>
        <end position="190"/>
    </location>
</feature>
<feature type="compositionally biased region" description="Polar residues" evidence="1">
    <location>
        <begin position="278"/>
        <end position="287"/>
    </location>
</feature>
<feature type="region of interest" description="Disordered" evidence="1">
    <location>
        <begin position="269"/>
        <end position="324"/>
    </location>
</feature>
<dbReference type="HOGENOM" id="CLU_018397_0_0_1"/>
<organism evidence="2 3">
    <name type="scientific">Capronia coronata CBS 617.96</name>
    <dbReference type="NCBI Taxonomy" id="1182541"/>
    <lineage>
        <taxon>Eukaryota</taxon>
        <taxon>Fungi</taxon>
        <taxon>Dikarya</taxon>
        <taxon>Ascomycota</taxon>
        <taxon>Pezizomycotina</taxon>
        <taxon>Eurotiomycetes</taxon>
        <taxon>Chaetothyriomycetidae</taxon>
        <taxon>Chaetothyriales</taxon>
        <taxon>Herpotrichiellaceae</taxon>
        <taxon>Capronia</taxon>
    </lineage>
</organism>
<feature type="compositionally biased region" description="Basic and acidic residues" evidence="1">
    <location>
        <begin position="32"/>
        <end position="43"/>
    </location>
</feature>
<feature type="compositionally biased region" description="Polar residues" evidence="1">
    <location>
        <begin position="90"/>
        <end position="100"/>
    </location>
</feature>
<protein>
    <recommendedName>
        <fullName evidence="4">F-box domain-containing protein</fullName>
    </recommendedName>
</protein>
<evidence type="ECO:0008006" key="4">
    <source>
        <dbReference type="Google" id="ProtNLM"/>
    </source>
</evidence>
<evidence type="ECO:0000313" key="2">
    <source>
        <dbReference type="EMBL" id="EXJ94015.1"/>
    </source>
</evidence>
<comment type="caution">
    <text evidence="2">The sequence shown here is derived from an EMBL/GenBank/DDBJ whole genome shotgun (WGS) entry which is preliminary data.</text>
</comment>
<feature type="region of interest" description="Disordered" evidence="1">
    <location>
        <begin position="1"/>
        <end position="165"/>
    </location>
</feature>
<dbReference type="Proteomes" id="UP000019484">
    <property type="component" value="Unassembled WGS sequence"/>
</dbReference>
<feature type="compositionally biased region" description="Low complexity" evidence="1">
    <location>
        <begin position="191"/>
        <end position="212"/>
    </location>
</feature>
<dbReference type="eggNOG" id="ENOG502SPGI">
    <property type="taxonomic scope" value="Eukaryota"/>
</dbReference>
<feature type="region of interest" description="Disordered" evidence="1">
    <location>
        <begin position="177"/>
        <end position="226"/>
    </location>
</feature>
<feature type="compositionally biased region" description="Low complexity" evidence="1">
    <location>
        <begin position="78"/>
        <end position="89"/>
    </location>
</feature>
<dbReference type="GeneID" id="19157308"/>
<keyword evidence="3" id="KW-1185">Reference proteome</keyword>
<feature type="compositionally biased region" description="Low complexity" evidence="1">
    <location>
        <begin position="306"/>
        <end position="318"/>
    </location>
</feature>
<evidence type="ECO:0000313" key="3">
    <source>
        <dbReference type="Proteomes" id="UP000019484"/>
    </source>
</evidence>
<dbReference type="AlphaFoldDB" id="W9YWG4"/>
<dbReference type="STRING" id="1182541.W9YWG4"/>
<accession>W9YWG4</accession>
<feature type="compositionally biased region" description="Basic and acidic residues" evidence="1">
    <location>
        <begin position="127"/>
        <end position="136"/>
    </location>
</feature>
<gene>
    <name evidence="2" type="ORF">A1O1_02408</name>
</gene>
<evidence type="ECO:0000256" key="1">
    <source>
        <dbReference type="SAM" id="MobiDB-lite"/>
    </source>
</evidence>
<feature type="compositionally biased region" description="Acidic residues" evidence="1">
    <location>
        <begin position="137"/>
        <end position="146"/>
    </location>
</feature>
<dbReference type="RefSeq" id="XP_007721509.1">
    <property type="nucleotide sequence ID" value="XM_007723319.1"/>
</dbReference>
<sequence length="844" mass="94082">MSDRPPPRKRSRFFSNGKSKIGNILHPFKKLSQRDDPNEHDDASPGTGAADSALPSSNNPPDSSLHFSPPQTTASIDPSVAASQSPSASHVTNTNNQLNTETRRNPHKRRRPPQQQVSDSEAETDVEERNGDRQDQTWDESDTENADPDRSNQTTPAVDGLAVRDRRREGIYGVESLLAQSTNTTGQPTNTSASDQAGTASQGSGSGPESSSNANTGTNADSDSGPIAIQHTFTGVSSLVQLAANLGQIPAGHPLLRPAFEPFTTTRLTARPMPNEPNVPTSWNAEQPPSGRGQGQLTRNTLRIDGGVSNSSGPSNPSRLLPAALPTGGIAPYVDIDRDARGRRLARPPALTNAALFYNGQLPPEYANSLGIPPPIVTPAVHLANPESLVPEHMYMAPNRVERAQHYARISLKRKRPEAILPPPSYIYQRTNKPDFNVFDGILLYPELVFALASALPVKDLISLYAISKDFHTILDTRFTTVVLNQAITKAPESARTFSFRSYAYLCRQDPVARIPHPNARMAERKVPRKVPSFRWLKMVLHREKVVHELMAVFAEDGIPLPFRCGLAIKRLWFMLDIPDNARRIGYCHNKRLMSDLDLFFAACFFTKLDLRLNDPTAGEKRDGMRKLLLSQRSFTTILKVLKREIWTTRFAALQEWVKLKYQPLPDERSLPIFGIPSHQVGRGRLEYWGLRTAEQIGREPENLLRPDQLIVREAFRRGIPFGEDYIRFVLYGYVDPETLENCAPRNYGRRIESIKDDEYDIDDAIGGVAALGVGDEGFDDLLDLGPPRQGSIYTIVADETSKAEKDLRAKEDRFLKNCLEWWKEETKEEMNRQDDSKRPNVDG</sequence>
<feature type="compositionally biased region" description="Polar residues" evidence="1">
    <location>
        <begin position="213"/>
        <end position="222"/>
    </location>
</feature>
<proteinExistence type="predicted"/>
<reference evidence="2 3" key="1">
    <citation type="submission" date="2013-03" db="EMBL/GenBank/DDBJ databases">
        <title>The Genome Sequence of Capronia coronata CBS 617.96.</title>
        <authorList>
            <consortium name="The Broad Institute Genomics Platform"/>
            <person name="Cuomo C."/>
            <person name="de Hoog S."/>
            <person name="Gorbushina A."/>
            <person name="Walker B."/>
            <person name="Young S.K."/>
            <person name="Zeng Q."/>
            <person name="Gargeya S."/>
            <person name="Fitzgerald M."/>
            <person name="Haas B."/>
            <person name="Abouelleil A."/>
            <person name="Allen A.W."/>
            <person name="Alvarado L."/>
            <person name="Arachchi H.M."/>
            <person name="Berlin A.M."/>
            <person name="Chapman S.B."/>
            <person name="Gainer-Dewar J."/>
            <person name="Goldberg J."/>
            <person name="Griggs A."/>
            <person name="Gujja S."/>
            <person name="Hansen M."/>
            <person name="Howarth C."/>
            <person name="Imamovic A."/>
            <person name="Ireland A."/>
            <person name="Larimer J."/>
            <person name="McCowan C."/>
            <person name="Murphy C."/>
            <person name="Pearson M."/>
            <person name="Poon T.W."/>
            <person name="Priest M."/>
            <person name="Roberts A."/>
            <person name="Saif S."/>
            <person name="Shea T."/>
            <person name="Sisk P."/>
            <person name="Sykes S."/>
            <person name="Wortman J."/>
            <person name="Nusbaum C."/>
            <person name="Birren B."/>
        </authorList>
    </citation>
    <scope>NUCLEOTIDE SEQUENCE [LARGE SCALE GENOMIC DNA]</scope>
    <source>
        <strain evidence="2 3">CBS 617.96</strain>
    </source>
</reference>
<dbReference type="OrthoDB" id="4966at2759"/>
<dbReference type="EMBL" id="AMWN01000002">
    <property type="protein sequence ID" value="EXJ94015.1"/>
    <property type="molecule type" value="Genomic_DNA"/>
</dbReference>
<feature type="compositionally biased region" description="Low complexity" evidence="1">
    <location>
        <begin position="49"/>
        <end position="65"/>
    </location>
</feature>
<name>W9YWG4_9EURO</name>